<keyword evidence="2" id="KW-1185">Reference proteome</keyword>
<evidence type="ECO:0000313" key="2">
    <source>
        <dbReference type="Proteomes" id="UP000010474"/>
    </source>
</evidence>
<dbReference type="HOGENOM" id="CLU_1406195_0_0_3"/>
<dbReference type="Proteomes" id="UP000010474">
    <property type="component" value="Chromosome"/>
</dbReference>
<dbReference type="eggNOG" id="ENOG5033GVZ">
    <property type="taxonomic scope" value="Bacteria"/>
</dbReference>
<dbReference type="PATRIC" id="fig|272123.3.peg.1916"/>
<evidence type="ECO:0000313" key="1">
    <source>
        <dbReference type="EMBL" id="AFZ57250.1"/>
    </source>
</evidence>
<dbReference type="AlphaFoldDB" id="K9ZFY6"/>
<proteinExistence type="predicted"/>
<gene>
    <name evidence="1" type="ordered locus">Anacy_1756</name>
</gene>
<protein>
    <submittedName>
        <fullName evidence="1">Uncharacterized protein</fullName>
    </submittedName>
</protein>
<accession>K9ZFY6</accession>
<dbReference type="RefSeq" id="WP_015213898.1">
    <property type="nucleotide sequence ID" value="NC_019771.1"/>
</dbReference>
<dbReference type="STRING" id="272123.Anacy_1756"/>
<name>K9ZFY6_ANACC</name>
<dbReference type="OrthoDB" id="495842at2"/>
<dbReference type="EMBL" id="CP003659">
    <property type="protein sequence ID" value="AFZ57250.1"/>
    <property type="molecule type" value="Genomic_DNA"/>
</dbReference>
<reference evidence="2" key="1">
    <citation type="journal article" date="2013" name="Proc. Natl. Acad. Sci. U.S.A.">
        <title>Improving the coverage of the cyanobacterial phylum using diversity-driven genome sequencing.</title>
        <authorList>
            <person name="Shih P.M."/>
            <person name="Wu D."/>
            <person name="Latifi A."/>
            <person name="Axen S.D."/>
            <person name="Fewer D.P."/>
            <person name="Talla E."/>
            <person name="Calteau A."/>
            <person name="Cai F."/>
            <person name="Tandeau de Marsac N."/>
            <person name="Rippka R."/>
            <person name="Herdman M."/>
            <person name="Sivonen K."/>
            <person name="Coursin T."/>
            <person name="Laurent T."/>
            <person name="Goodwin L."/>
            <person name="Nolan M."/>
            <person name="Davenport K.W."/>
            <person name="Han C.S."/>
            <person name="Rubin E.M."/>
            <person name="Eisen J.A."/>
            <person name="Woyke T."/>
            <person name="Gugger M."/>
            <person name="Kerfeld C.A."/>
        </authorList>
    </citation>
    <scope>NUCLEOTIDE SEQUENCE [LARGE SCALE GENOMIC DNA]</scope>
    <source>
        <strain evidence="2">ATCC 27899 / PCC 7122</strain>
    </source>
</reference>
<organism evidence="1 2">
    <name type="scientific">Anabaena cylindrica (strain ATCC 27899 / PCC 7122)</name>
    <dbReference type="NCBI Taxonomy" id="272123"/>
    <lineage>
        <taxon>Bacteria</taxon>
        <taxon>Bacillati</taxon>
        <taxon>Cyanobacteriota</taxon>
        <taxon>Cyanophyceae</taxon>
        <taxon>Nostocales</taxon>
        <taxon>Nostocaceae</taxon>
        <taxon>Anabaena</taxon>
    </lineage>
</organism>
<sequence>MLKVLNLGLSGKARIWTDEGFSFPGDFPPVFYPVVNERIEIIDENAKISSFFTREVMIEILAPLGARFLYGCLGAIFEPNDSGKLVLKVAVSTEVEREVKSSLASSLDIVRVGIPEEYANSVFEGSKLKLQEPGVSKIIGSGEISFKWGTFGELGSSRAFFRDLSYTVIEVMVRDKVRANDNINPLFKKVLEQSL</sequence>
<dbReference type="KEGG" id="acy:Anacy_1756"/>